<evidence type="ECO:0000313" key="2">
    <source>
        <dbReference type="EMBL" id="CAG9790349.1"/>
    </source>
</evidence>
<proteinExistence type="predicted"/>
<reference evidence="2" key="2">
    <citation type="submission" date="2022-10" db="EMBL/GenBank/DDBJ databases">
        <authorList>
            <consortium name="ENA_rothamsted_submissions"/>
            <consortium name="culmorum"/>
            <person name="King R."/>
        </authorList>
    </citation>
    <scope>NUCLEOTIDE SEQUENCE</scope>
</reference>
<evidence type="ECO:0000313" key="3">
    <source>
        <dbReference type="Proteomes" id="UP001153714"/>
    </source>
</evidence>
<feature type="region of interest" description="Disordered" evidence="1">
    <location>
        <begin position="142"/>
        <end position="179"/>
    </location>
</feature>
<dbReference type="OrthoDB" id="7371673at2759"/>
<dbReference type="EMBL" id="OU893352">
    <property type="protein sequence ID" value="CAG9790349.1"/>
    <property type="molecule type" value="Genomic_DNA"/>
</dbReference>
<accession>A0A9N9R6M7</accession>
<dbReference type="Proteomes" id="UP001153714">
    <property type="component" value="Chromosome 21"/>
</dbReference>
<feature type="compositionally biased region" description="Basic and acidic residues" evidence="1">
    <location>
        <begin position="165"/>
        <end position="179"/>
    </location>
</feature>
<evidence type="ECO:0000256" key="1">
    <source>
        <dbReference type="SAM" id="MobiDB-lite"/>
    </source>
</evidence>
<keyword evidence="3" id="KW-1185">Reference proteome</keyword>
<reference evidence="2" key="1">
    <citation type="submission" date="2021-12" db="EMBL/GenBank/DDBJ databases">
        <authorList>
            <person name="King R."/>
        </authorList>
    </citation>
    <scope>NUCLEOTIDE SEQUENCE</scope>
</reference>
<name>A0A9N9R6M7_9NEOP</name>
<gene>
    <name evidence="2" type="ORF">DIATSA_LOCUS8018</name>
</gene>
<protein>
    <submittedName>
        <fullName evidence="2">Uncharacterized protein</fullName>
    </submittedName>
</protein>
<sequence length="307" mass="35249">MCSIDTKKFLKEMSKEIDKLLKRELSETKKSLQFMSDKLDKCKELEKKKNINHANKNTEAIEQRINETAQERILLDIEITGLPQRDDENIRKTAGTIVNILPLDRRITNNIFNDDAYDSSTSSSSSCSSSSSSIATVKHISSAPPVITEPEPGPSSALQGKGKRKHEESDTKRKLKRSKEDIKLIDPLKDIVGVGKMEKNKETRAKKKKKLKEKKSAQLTTAKDILGDDSDGVIDRTYDTDDLTSYSIYRRVANGYTKQYKNNQKRTHYIDLKKYMCQELMIKRTYLYVKFNHNYTRASSEEIREPL</sequence>
<dbReference type="AlphaFoldDB" id="A0A9N9R6M7"/>
<organism evidence="2 3">
    <name type="scientific">Diatraea saccharalis</name>
    <name type="common">sugarcane borer</name>
    <dbReference type="NCBI Taxonomy" id="40085"/>
    <lineage>
        <taxon>Eukaryota</taxon>
        <taxon>Metazoa</taxon>
        <taxon>Ecdysozoa</taxon>
        <taxon>Arthropoda</taxon>
        <taxon>Hexapoda</taxon>
        <taxon>Insecta</taxon>
        <taxon>Pterygota</taxon>
        <taxon>Neoptera</taxon>
        <taxon>Endopterygota</taxon>
        <taxon>Lepidoptera</taxon>
        <taxon>Glossata</taxon>
        <taxon>Ditrysia</taxon>
        <taxon>Pyraloidea</taxon>
        <taxon>Crambidae</taxon>
        <taxon>Crambinae</taxon>
        <taxon>Diatraea</taxon>
    </lineage>
</organism>